<dbReference type="EMBL" id="ML769388">
    <property type="protein sequence ID" value="KAE9409298.1"/>
    <property type="molecule type" value="Genomic_DNA"/>
</dbReference>
<evidence type="ECO:0000256" key="2">
    <source>
        <dbReference type="SAM" id="Phobius"/>
    </source>
</evidence>
<dbReference type="AlphaFoldDB" id="A0A6A4IJ95"/>
<dbReference type="OrthoDB" id="3359616at2759"/>
<gene>
    <name evidence="3" type="ORF">BT96DRAFT_1012874</name>
</gene>
<sequence>MDVFQPLSINQTYDDRDTKHLIYAGWPVPQGGSWNASTGESGTLSSTEEISANITFTFPTPANAIYYYGIPRCCGGLYAISVDGDNFEMIDAVNLTDDGQNLPIVLWSKTFDTNGVHEILLTNQNDARFGKSEMTIDRFDLQVPNTAAEKVTLNASSRPSVTPEPGSSSSVPIVAIVGAITGAAVIFIGLLWFLLRRRHQKRLAQEEFIQPRPDPQINPSPFRDPPSIPTNTAFTTTRSQIQSPYPLTSPSASLTFSPVVSRLSTTPSSPRKETDTVEIRILDDFSDIQSLPHEYDLVFWSSRSSPGQHSGLAQVPVQLASSGVLDPSPLAIASLSDKV</sequence>
<reference evidence="3" key="1">
    <citation type="journal article" date="2019" name="Environ. Microbiol.">
        <title>Fungal ecological strategies reflected in gene transcription - a case study of two litter decomposers.</title>
        <authorList>
            <person name="Barbi F."/>
            <person name="Kohler A."/>
            <person name="Barry K."/>
            <person name="Baskaran P."/>
            <person name="Daum C."/>
            <person name="Fauchery L."/>
            <person name="Ihrmark K."/>
            <person name="Kuo A."/>
            <person name="LaButti K."/>
            <person name="Lipzen A."/>
            <person name="Morin E."/>
            <person name="Grigoriev I.V."/>
            <person name="Henrissat B."/>
            <person name="Lindahl B."/>
            <person name="Martin F."/>
        </authorList>
    </citation>
    <scope>NUCLEOTIDE SEQUENCE</scope>
    <source>
        <strain evidence="3">JB14</strain>
    </source>
</reference>
<keyword evidence="2" id="KW-0812">Transmembrane</keyword>
<keyword evidence="2" id="KW-1133">Transmembrane helix</keyword>
<feature type="transmembrane region" description="Helical" evidence="2">
    <location>
        <begin position="173"/>
        <end position="195"/>
    </location>
</feature>
<accession>A0A6A4IJ95</accession>
<dbReference type="Proteomes" id="UP000799118">
    <property type="component" value="Unassembled WGS sequence"/>
</dbReference>
<name>A0A6A4IJ95_9AGAR</name>
<proteinExistence type="predicted"/>
<evidence type="ECO:0000313" key="4">
    <source>
        <dbReference type="Proteomes" id="UP000799118"/>
    </source>
</evidence>
<organism evidence="3 4">
    <name type="scientific">Gymnopus androsaceus JB14</name>
    <dbReference type="NCBI Taxonomy" id="1447944"/>
    <lineage>
        <taxon>Eukaryota</taxon>
        <taxon>Fungi</taxon>
        <taxon>Dikarya</taxon>
        <taxon>Basidiomycota</taxon>
        <taxon>Agaricomycotina</taxon>
        <taxon>Agaricomycetes</taxon>
        <taxon>Agaricomycetidae</taxon>
        <taxon>Agaricales</taxon>
        <taxon>Marasmiineae</taxon>
        <taxon>Omphalotaceae</taxon>
        <taxon>Gymnopus</taxon>
    </lineage>
</organism>
<protein>
    <submittedName>
        <fullName evidence="3">Uncharacterized protein</fullName>
    </submittedName>
</protein>
<feature type="compositionally biased region" description="Pro residues" evidence="1">
    <location>
        <begin position="212"/>
        <end position="226"/>
    </location>
</feature>
<keyword evidence="2" id="KW-0472">Membrane</keyword>
<keyword evidence="4" id="KW-1185">Reference proteome</keyword>
<feature type="region of interest" description="Disordered" evidence="1">
    <location>
        <begin position="206"/>
        <end position="226"/>
    </location>
</feature>
<evidence type="ECO:0000313" key="3">
    <source>
        <dbReference type="EMBL" id="KAE9409298.1"/>
    </source>
</evidence>
<evidence type="ECO:0000256" key="1">
    <source>
        <dbReference type="SAM" id="MobiDB-lite"/>
    </source>
</evidence>